<organism evidence="3 4">
    <name type="scientific">Stichopus japonicus</name>
    <name type="common">Sea cucumber</name>
    <dbReference type="NCBI Taxonomy" id="307972"/>
    <lineage>
        <taxon>Eukaryota</taxon>
        <taxon>Metazoa</taxon>
        <taxon>Echinodermata</taxon>
        <taxon>Eleutherozoa</taxon>
        <taxon>Echinozoa</taxon>
        <taxon>Holothuroidea</taxon>
        <taxon>Aspidochirotacea</taxon>
        <taxon>Aspidochirotida</taxon>
        <taxon>Stichopodidae</taxon>
        <taxon>Apostichopus</taxon>
    </lineage>
</organism>
<keyword evidence="1" id="KW-0560">Oxidoreductase</keyword>
<dbReference type="InterPro" id="IPR036318">
    <property type="entry name" value="FAD-bd_PCMH-like_sf"/>
</dbReference>
<sequence>MAKVCGSHNATLALCCVKNQQAPASVRSLKLLTANSDIIDCSEEENEEIFRAAVCSIGCLGIILEITLQCHEAFQLHSIAKPSTFEEILTRLDTFLEEYDHAKFFWYPHTEKVVVYHDTRTKHQPVKNNFSWFWDRLIGHHLHEFSMWIGCLFPRLQPFVNQMMFRLLCDSTVERVDAMYNLFTYHCLYSQDVTEWALPLEKTADVLRELKSKMSLNPEIAAHFPLEVRFAKADEGLISPCHKRDSCFINIVHFRPYGINSSNDSYWNLFQDIVKKAGGRPHWAKDHGVTGKDFCKMYPEWGKFCAIREKLDPSGMFLNKHLERIFDVNHSKKDN</sequence>
<dbReference type="PANTHER" id="PTHR43762">
    <property type="entry name" value="L-GULONOLACTONE OXIDASE"/>
    <property type="match status" value="1"/>
</dbReference>
<dbReference type="Proteomes" id="UP000230750">
    <property type="component" value="Unassembled WGS sequence"/>
</dbReference>
<reference evidence="3 4" key="1">
    <citation type="journal article" date="2017" name="PLoS Biol.">
        <title>The sea cucumber genome provides insights into morphological evolution and visceral regeneration.</title>
        <authorList>
            <person name="Zhang X."/>
            <person name="Sun L."/>
            <person name="Yuan J."/>
            <person name="Sun Y."/>
            <person name="Gao Y."/>
            <person name="Zhang L."/>
            <person name="Li S."/>
            <person name="Dai H."/>
            <person name="Hamel J.F."/>
            <person name="Liu C."/>
            <person name="Yu Y."/>
            <person name="Liu S."/>
            <person name="Lin W."/>
            <person name="Guo K."/>
            <person name="Jin S."/>
            <person name="Xu P."/>
            <person name="Storey K.B."/>
            <person name="Huan P."/>
            <person name="Zhang T."/>
            <person name="Zhou Y."/>
            <person name="Zhang J."/>
            <person name="Lin C."/>
            <person name="Li X."/>
            <person name="Xing L."/>
            <person name="Huo D."/>
            <person name="Sun M."/>
            <person name="Wang L."/>
            <person name="Mercier A."/>
            <person name="Li F."/>
            <person name="Yang H."/>
            <person name="Xiang J."/>
        </authorList>
    </citation>
    <scope>NUCLEOTIDE SEQUENCE [LARGE SCALE GENOMIC DNA]</scope>
    <source>
        <strain evidence="3">Shaxun</strain>
        <tissue evidence="3">Muscle</tissue>
    </source>
</reference>
<dbReference type="InterPro" id="IPR016171">
    <property type="entry name" value="Vanillyl_alc_oxidase_C-sub2"/>
</dbReference>
<dbReference type="EMBL" id="MRZV01000153">
    <property type="protein sequence ID" value="PIK57100.1"/>
    <property type="molecule type" value="Genomic_DNA"/>
</dbReference>
<evidence type="ECO:0000259" key="2">
    <source>
        <dbReference type="Pfam" id="PF04030"/>
    </source>
</evidence>
<dbReference type="PIRSF" id="PIRSF000136">
    <property type="entry name" value="LGO_GLO"/>
    <property type="match status" value="1"/>
</dbReference>
<keyword evidence="4" id="KW-1185">Reference proteome</keyword>
<dbReference type="OrthoDB" id="610608at2759"/>
<dbReference type="Pfam" id="PF04030">
    <property type="entry name" value="ALO"/>
    <property type="match status" value="1"/>
</dbReference>
<dbReference type="InterPro" id="IPR016169">
    <property type="entry name" value="FAD-bd_PCMH_sub2"/>
</dbReference>
<dbReference type="Gene3D" id="1.10.45.10">
    <property type="entry name" value="Vanillyl-alcohol Oxidase, Chain A, domain 4"/>
    <property type="match status" value="1"/>
</dbReference>
<feature type="domain" description="D-arabinono-1,4-lactone oxidase C-terminal" evidence="2">
    <location>
        <begin position="66"/>
        <end position="324"/>
    </location>
</feature>
<name>A0A2G8LAC5_STIJA</name>
<dbReference type="GO" id="GO:0050660">
    <property type="term" value="F:flavin adenine dinucleotide binding"/>
    <property type="evidence" value="ECO:0007669"/>
    <property type="project" value="InterPro"/>
</dbReference>
<dbReference type="GO" id="GO:0016020">
    <property type="term" value="C:membrane"/>
    <property type="evidence" value="ECO:0007669"/>
    <property type="project" value="InterPro"/>
</dbReference>
<dbReference type="STRING" id="307972.A0A2G8LAC5"/>
<evidence type="ECO:0000313" key="4">
    <source>
        <dbReference type="Proteomes" id="UP000230750"/>
    </source>
</evidence>
<gene>
    <name evidence="3" type="ORF">BSL78_05985</name>
</gene>
<dbReference type="Gene3D" id="3.30.465.10">
    <property type="match status" value="1"/>
</dbReference>
<dbReference type="InterPro" id="IPR007173">
    <property type="entry name" value="ALO_C"/>
</dbReference>
<accession>A0A2G8LAC5</accession>
<comment type="caution">
    <text evidence="3">The sequence shown here is derived from an EMBL/GenBank/DDBJ whole genome shotgun (WGS) entry which is preliminary data.</text>
</comment>
<proteinExistence type="predicted"/>
<evidence type="ECO:0000256" key="1">
    <source>
        <dbReference type="ARBA" id="ARBA00023002"/>
    </source>
</evidence>
<protein>
    <submittedName>
        <fullName evidence="3">L-gulono-gamma-lactone oxidase</fullName>
    </submittedName>
</protein>
<dbReference type="GO" id="GO:0003885">
    <property type="term" value="F:D-arabinono-1,4-lactone oxidase activity"/>
    <property type="evidence" value="ECO:0007669"/>
    <property type="project" value="InterPro"/>
</dbReference>
<dbReference type="Gene3D" id="3.30.70.2520">
    <property type="match status" value="1"/>
</dbReference>
<evidence type="ECO:0000313" key="3">
    <source>
        <dbReference type="EMBL" id="PIK57100.1"/>
    </source>
</evidence>
<dbReference type="SUPFAM" id="SSF56176">
    <property type="entry name" value="FAD-binding/transporter-associated domain-like"/>
    <property type="match status" value="1"/>
</dbReference>
<dbReference type="PANTHER" id="PTHR43762:SF8">
    <property type="entry name" value="L-GULONOLACTONE OXIDASE"/>
    <property type="match status" value="1"/>
</dbReference>
<dbReference type="InterPro" id="IPR010031">
    <property type="entry name" value="FAD_lactone_oxidase-like"/>
</dbReference>
<dbReference type="AlphaFoldDB" id="A0A2G8LAC5"/>